<dbReference type="InterPro" id="IPR036259">
    <property type="entry name" value="MFS_trans_sf"/>
</dbReference>
<comment type="caution">
    <text evidence="3">The sequence shown here is derived from an EMBL/GenBank/DDBJ whole genome shotgun (WGS) entry which is preliminary data.</text>
</comment>
<dbReference type="PANTHER" id="PTHR23542">
    <property type="match status" value="1"/>
</dbReference>
<feature type="compositionally biased region" description="Basic and acidic residues" evidence="1">
    <location>
        <begin position="402"/>
        <end position="414"/>
    </location>
</feature>
<dbReference type="AlphaFoldDB" id="A0A918U768"/>
<dbReference type="SUPFAM" id="SSF103473">
    <property type="entry name" value="MFS general substrate transporter"/>
    <property type="match status" value="1"/>
</dbReference>
<keyword evidence="2" id="KW-0472">Membrane</keyword>
<keyword evidence="2" id="KW-1133">Transmembrane helix</keyword>
<feature type="transmembrane region" description="Helical" evidence="2">
    <location>
        <begin position="350"/>
        <end position="372"/>
    </location>
</feature>
<evidence type="ECO:0000313" key="4">
    <source>
        <dbReference type="Proteomes" id="UP000619244"/>
    </source>
</evidence>
<sequence>MFRSLRALSGVPRLRSLLSLSLLARIHMSALPVALSFLVADWTGSYASVGLLSGAMAVGQAVAGPVRGRIADRDSATSVLFKTGTGYAVGLVLLVVLAGLAPSGLWPVAVVVTFFTGLMLPPVSQLSRSIWPRLVGGEQRQALYTLDSTGYEVIATIGPLLATAVVTLSSGAVAVGVCAALAAGGAMVFGLALRSAGFERAEPPAAAVSSKPADRRSLLRDATFLRAVAVPFFLMAALFSVNLSLVAWGRTNDTPKTAGVLIALFSLGAAIGGLVVVSRGLKPHSGRTTSGLAAGLIVLALLLPPVSDHTPVWALVVVTLLTGSAVAASLGSSNSRIGELAPPERRAEAFGWLATATTSGAALVLPLTGWLLDLQGPAASLGAGAVAAVLSAGLAFSLPARAEESGAKESDAKSDGYGNTRADGDGTGDGRTGKGGADGDDDSASESTAEVK</sequence>
<dbReference type="PANTHER" id="PTHR23542:SF1">
    <property type="entry name" value="MAJOR FACILITATOR SUPERFAMILY (MFS) PROFILE DOMAIN-CONTAINING PROTEIN"/>
    <property type="match status" value="1"/>
</dbReference>
<feature type="transmembrane region" description="Helical" evidence="2">
    <location>
        <begin position="46"/>
        <end position="67"/>
    </location>
</feature>
<feature type="transmembrane region" description="Helical" evidence="2">
    <location>
        <begin position="258"/>
        <end position="277"/>
    </location>
</feature>
<dbReference type="Gene3D" id="1.20.1250.20">
    <property type="entry name" value="MFS general substrate transporter like domains"/>
    <property type="match status" value="1"/>
</dbReference>
<gene>
    <name evidence="3" type="ORF">GCM10010358_67300</name>
</gene>
<feature type="transmembrane region" description="Helical" evidence="2">
    <location>
        <begin position="289"/>
        <end position="306"/>
    </location>
</feature>
<dbReference type="Proteomes" id="UP000619244">
    <property type="component" value="Unassembled WGS sequence"/>
</dbReference>
<feature type="transmembrane region" description="Helical" evidence="2">
    <location>
        <begin position="104"/>
        <end position="123"/>
    </location>
</feature>
<accession>A0A918U768</accession>
<feature type="transmembrane region" description="Helical" evidence="2">
    <location>
        <begin position="144"/>
        <end position="166"/>
    </location>
</feature>
<feature type="transmembrane region" description="Helical" evidence="2">
    <location>
        <begin position="312"/>
        <end position="330"/>
    </location>
</feature>
<feature type="compositionally biased region" description="Gly residues" evidence="1">
    <location>
        <begin position="425"/>
        <end position="436"/>
    </location>
</feature>
<name>A0A918U768_9ACTN</name>
<feature type="region of interest" description="Disordered" evidence="1">
    <location>
        <begin position="402"/>
        <end position="452"/>
    </location>
</feature>
<keyword evidence="2" id="KW-0812">Transmembrane</keyword>
<reference evidence="3" key="2">
    <citation type="submission" date="2020-09" db="EMBL/GenBank/DDBJ databases">
        <authorList>
            <person name="Sun Q."/>
            <person name="Ohkuma M."/>
        </authorList>
    </citation>
    <scope>NUCLEOTIDE SEQUENCE</scope>
    <source>
        <strain evidence="3">JCM 4790</strain>
    </source>
</reference>
<dbReference type="RefSeq" id="WP_268256248.1">
    <property type="nucleotide sequence ID" value="NZ_BMVU01000053.1"/>
</dbReference>
<dbReference type="Pfam" id="PF07690">
    <property type="entry name" value="MFS_1"/>
    <property type="match status" value="1"/>
</dbReference>
<dbReference type="InterPro" id="IPR011701">
    <property type="entry name" value="MFS"/>
</dbReference>
<evidence type="ECO:0000256" key="2">
    <source>
        <dbReference type="SAM" id="Phobius"/>
    </source>
</evidence>
<dbReference type="GO" id="GO:0022857">
    <property type="term" value="F:transmembrane transporter activity"/>
    <property type="evidence" value="ECO:0007669"/>
    <property type="project" value="InterPro"/>
</dbReference>
<reference evidence="3" key="1">
    <citation type="journal article" date="2014" name="Int. J. Syst. Evol. Microbiol.">
        <title>Complete genome sequence of Corynebacterium casei LMG S-19264T (=DSM 44701T), isolated from a smear-ripened cheese.</title>
        <authorList>
            <consortium name="US DOE Joint Genome Institute (JGI-PGF)"/>
            <person name="Walter F."/>
            <person name="Albersmeier A."/>
            <person name="Kalinowski J."/>
            <person name="Ruckert C."/>
        </authorList>
    </citation>
    <scope>NUCLEOTIDE SEQUENCE</scope>
    <source>
        <strain evidence="3">JCM 4790</strain>
    </source>
</reference>
<feature type="transmembrane region" description="Helical" evidence="2">
    <location>
        <begin position="224"/>
        <end position="246"/>
    </location>
</feature>
<feature type="transmembrane region" description="Helical" evidence="2">
    <location>
        <begin position="172"/>
        <end position="193"/>
    </location>
</feature>
<keyword evidence="4" id="KW-1185">Reference proteome</keyword>
<evidence type="ECO:0000313" key="3">
    <source>
        <dbReference type="EMBL" id="GGY04306.1"/>
    </source>
</evidence>
<protein>
    <submittedName>
        <fullName evidence="3">MFS transporter</fullName>
    </submittedName>
</protein>
<proteinExistence type="predicted"/>
<feature type="transmembrane region" description="Helical" evidence="2">
    <location>
        <begin position="378"/>
        <end position="398"/>
    </location>
</feature>
<evidence type="ECO:0000256" key="1">
    <source>
        <dbReference type="SAM" id="MobiDB-lite"/>
    </source>
</evidence>
<dbReference type="EMBL" id="BMVU01000053">
    <property type="protein sequence ID" value="GGY04306.1"/>
    <property type="molecule type" value="Genomic_DNA"/>
</dbReference>
<organism evidence="3 4">
    <name type="scientific">Streptomyces minutiscleroticus</name>
    <dbReference type="NCBI Taxonomy" id="68238"/>
    <lineage>
        <taxon>Bacteria</taxon>
        <taxon>Bacillati</taxon>
        <taxon>Actinomycetota</taxon>
        <taxon>Actinomycetes</taxon>
        <taxon>Kitasatosporales</taxon>
        <taxon>Streptomycetaceae</taxon>
        <taxon>Streptomyces</taxon>
    </lineage>
</organism>
<feature type="transmembrane region" description="Helical" evidence="2">
    <location>
        <begin position="79"/>
        <end position="98"/>
    </location>
</feature>